<gene>
    <name evidence="5" type="ORF">NEMVEDRAFT_v1g196837</name>
</gene>
<dbReference type="InterPro" id="IPR018114">
    <property type="entry name" value="TRYPSIN_HIS"/>
</dbReference>
<feature type="domain" description="Peptidase S1" evidence="4">
    <location>
        <begin position="88"/>
        <end position="309"/>
    </location>
</feature>
<dbReference type="PROSITE" id="PS00134">
    <property type="entry name" value="TRYPSIN_HIS"/>
    <property type="match status" value="1"/>
</dbReference>
<dbReference type="OrthoDB" id="10037376at2759"/>
<dbReference type="Pfam" id="PF00089">
    <property type="entry name" value="Trypsin"/>
    <property type="match status" value="1"/>
</dbReference>
<dbReference type="InParanoid" id="A7RGI0"/>
<evidence type="ECO:0000256" key="3">
    <source>
        <dbReference type="SAM" id="SignalP"/>
    </source>
</evidence>
<evidence type="ECO:0000259" key="4">
    <source>
        <dbReference type="PROSITE" id="PS50240"/>
    </source>
</evidence>
<dbReference type="Gene3D" id="2.40.10.10">
    <property type="entry name" value="Trypsin-like serine proteases"/>
    <property type="match status" value="2"/>
</dbReference>
<dbReference type="EMBL" id="DS469509">
    <property type="protein sequence ID" value="EDO49527.1"/>
    <property type="molecule type" value="Genomic_DNA"/>
</dbReference>
<comment type="similarity">
    <text evidence="1">Belongs to the peptidase S1 family.</text>
</comment>
<dbReference type="PhylomeDB" id="A7RGI0"/>
<dbReference type="PANTHER" id="PTHR15462:SF8">
    <property type="entry name" value="SERINE PROTEASE"/>
    <property type="match status" value="1"/>
</dbReference>
<dbReference type="InterPro" id="IPR009003">
    <property type="entry name" value="Peptidase_S1_PA"/>
</dbReference>
<evidence type="ECO:0000313" key="5">
    <source>
        <dbReference type="EMBL" id="EDO49527.1"/>
    </source>
</evidence>
<dbReference type="InterPro" id="IPR001254">
    <property type="entry name" value="Trypsin_dom"/>
</dbReference>
<accession>A7RGI0</accession>
<feature type="chain" id="PRO_5002713472" description="Peptidase S1 domain-containing protein" evidence="3">
    <location>
        <begin position="27"/>
        <end position="312"/>
    </location>
</feature>
<dbReference type="HOGENOM" id="CLU_055829_1_0_1"/>
<dbReference type="SUPFAM" id="SSF50494">
    <property type="entry name" value="Trypsin-like serine proteases"/>
    <property type="match status" value="1"/>
</dbReference>
<dbReference type="OMA" id="QRSGKFH"/>
<dbReference type="KEGG" id="nve:5521808"/>
<evidence type="ECO:0000313" key="6">
    <source>
        <dbReference type="Proteomes" id="UP000001593"/>
    </source>
</evidence>
<organism evidence="5 6">
    <name type="scientific">Nematostella vectensis</name>
    <name type="common">Starlet sea anemone</name>
    <dbReference type="NCBI Taxonomy" id="45351"/>
    <lineage>
        <taxon>Eukaryota</taxon>
        <taxon>Metazoa</taxon>
        <taxon>Cnidaria</taxon>
        <taxon>Anthozoa</taxon>
        <taxon>Hexacorallia</taxon>
        <taxon>Actiniaria</taxon>
        <taxon>Edwardsiidae</taxon>
        <taxon>Nematostella</taxon>
    </lineage>
</organism>
<feature type="signal peptide" evidence="3">
    <location>
        <begin position="1"/>
        <end position="26"/>
    </location>
</feature>
<dbReference type="PROSITE" id="PS50240">
    <property type="entry name" value="TRYPSIN_DOM"/>
    <property type="match status" value="1"/>
</dbReference>
<evidence type="ECO:0000256" key="2">
    <source>
        <dbReference type="ARBA" id="ARBA00022729"/>
    </source>
</evidence>
<keyword evidence="6" id="KW-1185">Reference proteome</keyword>
<reference evidence="5 6" key="1">
    <citation type="journal article" date="2007" name="Science">
        <title>Sea anemone genome reveals ancestral eumetazoan gene repertoire and genomic organization.</title>
        <authorList>
            <person name="Putnam N.H."/>
            <person name="Srivastava M."/>
            <person name="Hellsten U."/>
            <person name="Dirks B."/>
            <person name="Chapman J."/>
            <person name="Salamov A."/>
            <person name="Terry A."/>
            <person name="Shapiro H."/>
            <person name="Lindquist E."/>
            <person name="Kapitonov V.V."/>
            <person name="Jurka J."/>
            <person name="Genikhovich G."/>
            <person name="Grigoriev I.V."/>
            <person name="Lucas S.M."/>
            <person name="Steele R.E."/>
            <person name="Finnerty J.R."/>
            <person name="Technau U."/>
            <person name="Martindale M.Q."/>
            <person name="Rokhsar D.S."/>
        </authorList>
    </citation>
    <scope>NUCLEOTIDE SEQUENCE [LARGE SCALE GENOMIC DNA]</scope>
    <source>
        <strain evidence="6">CH2 X CH6</strain>
    </source>
</reference>
<dbReference type="AlphaFoldDB" id="A7RGI0"/>
<dbReference type="SMART" id="SM00020">
    <property type="entry name" value="Tryp_SPc"/>
    <property type="match status" value="1"/>
</dbReference>
<dbReference type="InterPro" id="IPR043504">
    <property type="entry name" value="Peptidase_S1_PA_chymotrypsin"/>
</dbReference>
<dbReference type="PANTHER" id="PTHR15462">
    <property type="entry name" value="SERINE PROTEASE"/>
    <property type="match status" value="1"/>
</dbReference>
<proteinExistence type="inferred from homology"/>
<evidence type="ECO:0000256" key="1">
    <source>
        <dbReference type="ARBA" id="ARBA00007664"/>
    </source>
</evidence>
<dbReference type="Proteomes" id="UP000001593">
    <property type="component" value="Unassembled WGS sequence"/>
</dbReference>
<name>A7RGI0_NEMVE</name>
<protein>
    <recommendedName>
        <fullName evidence="4">Peptidase S1 domain-containing protein</fullName>
    </recommendedName>
</protein>
<sequence>MLNDVVLRGLLVISLLCCFHMQCTTCDDRQDFPERSRKKDRQIARSDVISISIEEDSSNEEQLLKKMLSQMGSALENNKDTTRTRRAIFGQDNRVSVDASLEAQTYPYSTVVSLSSGCTGTLIGVQHVLTAAHCVHDGKKYLKASKNLKIGMLQRSGKFHWIKVRKIYFPKAWKKQSKQQRIKHDYAVLELRRPHSRPTMTVEPSALIRGSPMRFVGFHGDKWFNSMWRSQCRVAVVIKGALLSFCDGQKGISGSGVYVRSGVRNAVVGVVSAIGRGRLRGKQHVFNVAISIDARKVRNIKKWMQRMSRRRH</sequence>
<dbReference type="GO" id="GO:0006508">
    <property type="term" value="P:proteolysis"/>
    <property type="evidence" value="ECO:0007669"/>
    <property type="project" value="InterPro"/>
</dbReference>
<dbReference type="eggNOG" id="ENOG502QTW6">
    <property type="taxonomic scope" value="Eukaryota"/>
</dbReference>
<keyword evidence="2 3" id="KW-0732">Signal</keyword>
<dbReference type="GO" id="GO:0004252">
    <property type="term" value="F:serine-type endopeptidase activity"/>
    <property type="evidence" value="ECO:0007669"/>
    <property type="project" value="InterPro"/>
</dbReference>
<dbReference type="InterPro" id="IPR050966">
    <property type="entry name" value="Glutamyl_endopeptidase"/>
</dbReference>